<dbReference type="AlphaFoldDB" id="A0ABC8XPP1"/>
<evidence type="ECO:0000256" key="1">
    <source>
        <dbReference type="SAM" id="SignalP"/>
    </source>
</evidence>
<evidence type="ECO:0000313" key="2">
    <source>
        <dbReference type="EMBL" id="CAL4929203.1"/>
    </source>
</evidence>
<organism evidence="2 3">
    <name type="scientific">Urochloa decumbens</name>
    <dbReference type="NCBI Taxonomy" id="240449"/>
    <lineage>
        <taxon>Eukaryota</taxon>
        <taxon>Viridiplantae</taxon>
        <taxon>Streptophyta</taxon>
        <taxon>Embryophyta</taxon>
        <taxon>Tracheophyta</taxon>
        <taxon>Spermatophyta</taxon>
        <taxon>Magnoliopsida</taxon>
        <taxon>Liliopsida</taxon>
        <taxon>Poales</taxon>
        <taxon>Poaceae</taxon>
        <taxon>PACMAD clade</taxon>
        <taxon>Panicoideae</taxon>
        <taxon>Panicodae</taxon>
        <taxon>Paniceae</taxon>
        <taxon>Melinidinae</taxon>
        <taxon>Urochloa</taxon>
    </lineage>
</organism>
<reference evidence="2 3" key="2">
    <citation type="submission" date="2024-10" db="EMBL/GenBank/DDBJ databases">
        <authorList>
            <person name="Ryan C."/>
        </authorList>
    </citation>
    <scope>NUCLEOTIDE SEQUENCE [LARGE SCALE GENOMIC DNA]</scope>
</reference>
<keyword evidence="1" id="KW-0732">Signal</keyword>
<protein>
    <submittedName>
        <fullName evidence="2">Uncharacterized protein</fullName>
    </submittedName>
</protein>
<keyword evidence="3" id="KW-1185">Reference proteome</keyword>
<reference evidence="3" key="1">
    <citation type="submission" date="2024-06" db="EMBL/GenBank/DDBJ databases">
        <authorList>
            <person name="Ryan C."/>
        </authorList>
    </citation>
    <scope>NUCLEOTIDE SEQUENCE [LARGE SCALE GENOMIC DNA]</scope>
</reference>
<accession>A0ABC8XPP1</accession>
<name>A0ABC8XPP1_9POAL</name>
<sequence length="87" mass="9067">MPAPTPAVMVRATVVAVLLLMLQCCNVILAARPLLDGGDGEWQLGSNGGGALTAVQLLARAVGPGMGNPYDYQDPNYYQPPDTSLLP</sequence>
<gene>
    <name evidence="2" type="ORF">URODEC1_LOCUS25671</name>
</gene>
<dbReference type="EMBL" id="OZ075125">
    <property type="protein sequence ID" value="CAL4929203.1"/>
    <property type="molecule type" value="Genomic_DNA"/>
</dbReference>
<dbReference type="Proteomes" id="UP001497457">
    <property type="component" value="Chromosome 15b"/>
</dbReference>
<feature type="chain" id="PRO_5044754372" evidence="1">
    <location>
        <begin position="31"/>
        <end position="87"/>
    </location>
</feature>
<feature type="signal peptide" evidence="1">
    <location>
        <begin position="1"/>
        <end position="30"/>
    </location>
</feature>
<proteinExistence type="predicted"/>
<evidence type="ECO:0000313" key="3">
    <source>
        <dbReference type="Proteomes" id="UP001497457"/>
    </source>
</evidence>